<organism evidence="1 2">
    <name type="scientific">Caproiciproducens faecalis</name>
    <dbReference type="NCBI Taxonomy" id="2820301"/>
    <lineage>
        <taxon>Bacteria</taxon>
        <taxon>Bacillati</taxon>
        <taxon>Bacillota</taxon>
        <taxon>Clostridia</taxon>
        <taxon>Eubacteriales</taxon>
        <taxon>Acutalibacteraceae</taxon>
        <taxon>Caproiciproducens</taxon>
    </lineage>
</organism>
<comment type="caution">
    <text evidence="1">The sequence shown here is derived from an EMBL/GenBank/DDBJ whole genome shotgun (WGS) entry which is preliminary data.</text>
</comment>
<dbReference type="Proteomes" id="UP000719942">
    <property type="component" value="Unassembled WGS sequence"/>
</dbReference>
<proteinExistence type="predicted"/>
<evidence type="ECO:0000313" key="2">
    <source>
        <dbReference type="Proteomes" id="UP000719942"/>
    </source>
</evidence>
<dbReference type="RefSeq" id="WP_219965553.1">
    <property type="nucleotide sequence ID" value="NZ_JAGFNZ010000003.1"/>
</dbReference>
<sequence>MKTIKIFDGIKVTTGDNVIKYPDMTAFDEAVNCTEEQRDDIIRGLLMNGGTVDLSEFTTPPQRLILDLY</sequence>
<keyword evidence="2" id="KW-1185">Reference proteome</keyword>
<protein>
    <submittedName>
        <fullName evidence="1">Uncharacterized protein</fullName>
    </submittedName>
</protein>
<gene>
    <name evidence="1" type="ORF">J5W02_10085</name>
</gene>
<evidence type="ECO:0000313" key="1">
    <source>
        <dbReference type="EMBL" id="MBW7573160.1"/>
    </source>
</evidence>
<name>A0ABS7DPE2_9FIRM</name>
<accession>A0ABS7DPE2</accession>
<reference evidence="1 2" key="1">
    <citation type="submission" date="2021-03" db="EMBL/GenBank/DDBJ databases">
        <title>Caproiciproducens sp. nov. isolated from feces of cow.</title>
        <authorList>
            <person name="Choi J.-Y."/>
        </authorList>
    </citation>
    <scope>NUCLEOTIDE SEQUENCE [LARGE SCALE GENOMIC DNA]</scope>
    <source>
        <strain evidence="1 2">AGMB10547</strain>
    </source>
</reference>
<dbReference type="EMBL" id="JAGFNZ010000003">
    <property type="protein sequence ID" value="MBW7573160.1"/>
    <property type="molecule type" value="Genomic_DNA"/>
</dbReference>